<proteinExistence type="predicted"/>
<gene>
    <name evidence="2" type="ORF">HIM_05205</name>
</gene>
<feature type="region of interest" description="Disordered" evidence="1">
    <location>
        <begin position="588"/>
        <end position="617"/>
    </location>
</feature>
<feature type="region of interest" description="Disordered" evidence="1">
    <location>
        <begin position="1"/>
        <end position="46"/>
    </location>
</feature>
<feature type="region of interest" description="Disordered" evidence="1">
    <location>
        <begin position="896"/>
        <end position="1074"/>
    </location>
</feature>
<feature type="compositionally biased region" description="Basic and acidic residues" evidence="1">
    <location>
        <begin position="906"/>
        <end position="929"/>
    </location>
</feature>
<feature type="compositionally biased region" description="Basic and acidic residues" evidence="1">
    <location>
        <begin position="846"/>
        <end position="855"/>
    </location>
</feature>
<feature type="region of interest" description="Disordered" evidence="1">
    <location>
        <begin position="844"/>
        <end position="870"/>
    </location>
</feature>
<dbReference type="AlphaFoldDB" id="A0A0F8A5G3"/>
<organism evidence="2 3">
    <name type="scientific">Hirsutella minnesotensis 3608</name>
    <dbReference type="NCBI Taxonomy" id="1043627"/>
    <lineage>
        <taxon>Eukaryota</taxon>
        <taxon>Fungi</taxon>
        <taxon>Dikarya</taxon>
        <taxon>Ascomycota</taxon>
        <taxon>Pezizomycotina</taxon>
        <taxon>Sordariomycetes</taxon>
        <taxon>Hypocreomycetidae</taxon>
        <taxon>Hypocreales</taxon>
        <taxon>Ophiocordycipitaceae</taxon>
        <taxon>Hirsutella</taxon>
    </lineage>
</organism>
<name>A0A0F8A5G3_9HYPO</name>
<keyword evidence="3" id="KW-1185">Reference proteome</keyword>
<dbReference type="EMBL" id="KQ030518">
    <property type="protein sequence ID" value="KJZ75279.1"/>
    <property type="molecule type" value="Genomic_DNA"/>
</dbReference>
<evidence type="ECO:0000313" key="3">
    <source>
        <dbReference type="Proteomes" id="UP000054481"/>
    </source>
</evidence>
<feature type="compositionally biased region" description="Polar residues" evidence="1">
    <location>
        <begin position="9"/>
        <end position="46"/>
    </location>
</feature>
<feature type="compositionally biased region" description="Basic and acidic residues" evidence="1">
    <location>
        <begin position="1038"/>
        <end position="1055"/>
    </location>
</feature>
<sequence>MATEHESNLEQQQTSKSPPQNASTRQIDNNQRRNNPGEQTDQSLHPENLQNRVRASGWIPLHGFQGIVPFRAGDWTSYRRAVRRLLSFPDHMDETKSEYIDSLKRSHVKNHDGAELSLLPYTLLHYQPGYAQPSVHDDDLAFTEEGRPAVSQIFTWLALTAGNARESVFFVKLRSEEAPAYQHLRPSIKQLGADVRLISHRSENAESNKPPSIAYVAFPKSFGLGGTGARSWDAAQYTISIKTAVEVLFGRVYPRPAHHGLFELEKADGTVSSFGSHGLLTMRPSELDEVYSNVPQPGQQRLPTIDVRFTTPANRRIPLLISGFHLPSDEDLSIGFTHEELVKGCMEGSPDLFRVLEKIQALAKKFMTMSGIKDQTQNEGYRECEWLHIVAADAGSRPTELFVSKSPSMKIPLTDGATTEWGAEAMRNLARFELEFLLITPEFHKDESSILLEGYPRGPTVPLPELGSTVDDFIDRISELVQRCSAKSSSRCAMFFTSFDPAIDKVSIEPVLPRETSRYIETRTLFVTPDTTDEEWFSIRAQIPTRSIRIAIIHATQRDWQGCKARSNVWGPRYGLVEHPKWTCPGDRIANDDDTGEGPPIGPRNSQVNRARRKEVRRRAGTGAGAYIASKCPWCDELRFEEWPGKRRRKHLVARHRDKLLSTLGILGATIRHKNGDSLAPIPLKMPKHVFAAQQAGVNIGGNEQGRNFCDRCGRDLLRFSNMAEVLYHDRNCVPGIYHGASSSFCSECGDYRWESKQDAELSEVALPASQPCGHSSDDGRRYCMHCGFDQDSLKAEELLLHRSLCRGYGAQPGRFCPECGMQFWKGNALADWKFNARHSKVCHGRSQETERGEVADSLQQSDTGPQHGGENIETVLYEEAAQSLNSLLRVPEQDVSMSATVPTEQPKEKSDKKRQWLKDENSDSRDTPVAESSPLEEMEIQRNVKRRKAGTSLAIEKGAIDNLEVDNHENEEPKVLPFEGKQHANKKEGKLAQAEAEAESKVKDKIAAKADSNSALAAKASSSKRKATESDEGTSEAAKEAAEPKLKRSRKTSDPKQPTQPVRRSARNAKKAK</sequence>
<dbReference type="OrthoDB" id="4850289at2759"/>
<feature type="compositionally biased region" description="Basic and acidic residues" evidence="1">
    <location>
        <begin position="966"/>
        <end position="991"/>
    </location>
</feature>
<reference evidence="2 3" key="1">
    <citation type="journal article" date="2014" name="Genome Biol. Evol.">
        <title>Comparative genomics and transcriptomics analyses reveal divergent lifestyle features of nematode endoparasitic fungus Hirsutella minnesotensis.</title>
        <authorList>
            <person name="Lai Y."/>
            <person name="Liu K."/>
            <person name="Zhang X."/>
            <person name="Zhang X."/>
            <person name="Li K."/>
            <person name="Wang N."/>
            <person name="Shu C."/>
            <person name="Wu Y."/>
            <person name="Wang C."/>
            <person name="Bushley K.E."/>
            <person name="Xiang M."/>
            <person name="Liu X."/>
        </authorList>
    </citation>
    <scope>NUCLEOTIDE SEQUENCE [LARGE SCALE GENOMIC DNA]</scope>
    <source>
        <strain evidence="2 3">3608</strain>
    </source>
</reference>
<evidence type="ECO:0000256" key="1">
    <source>
        <dbReference type="SAM" id="MobiDB-lite"/>
    </source>
</evidence>
<feature type="compositionally biased region" description="Basic and acidic residues" evidence="1">
    <location>
        <begin position="999"/>
        <end position="1009"/>
    </location>
</feature>
<feature type="compositionally biased region" description="Low complexity" evidence="1">
    <location>
        <begin position="1010"/>
        <end position="1022"/>
    </location>
</feature>
<dbReference type="Proteomes" id="UP000054481">
    <property type="component" value="Unassembled WGS sequence"/>
</dbReference>
<evidence type="ECO:0000313" key="2">
    <source>
        <dbReference type="EMBL" id="KJZ75279.1"/>
    </source>
</evidence>
<protein>
    <submittedName>
        <fullName evidence="2">Uncharacterized protein</fullName>
    </submittedName>
</protein>
<accession>A0A0F8A5G3</accession>
<feature type="compositionally biased region" description="Basic residues" evidence="1">
    <location>
        <begin position="1065"/>
        <end position="1074"/>
    </location>
</feature>